<dbReference type="InterPro" id="IPR027017">
    <property type="entry name" value="P60_peptidase_YkfC"/>
</dbReference>
<dbReference type="EMBL" id="JBHSGA010000021">
    <property type="protein sequence ID" value="MFC4528842.1"/>
    <property type="molecule type" value="Genomic_DNA"/>
</dbReference>
<dbReference type="Gene3D" id="3.90.1720.10">
    <property type="entry name" value="endopeptidase domain like (from Nostoc punctiforme)"/>
    <property type="match status" value="1"/>
</dbReference>
<dbReference type="PANTHER" id="PTHR47053:SF1">
    <property type="entry name" value="MUREIN DD-ENDOPEPTIDASE MEPH-RELATED"/>
    <property type="match status" value="1"/>
</dbReference>
<dbReference type="InterPro" id="IPR039439">
    <property type="entry name" value="SH3b1_dom"/>
</dbReference>
<dbReference type="InterPro" id="IPR051202">
    <property type="entry name" value="Peptidase_C40"/>
</dbReference>
<feature type="domain" description="NlpC/P60" evidence="6">
    <location>
        <begin position="313"/>
        <end position="467"/>
    </location>
</feature>
<dbReference type="Pfam" id="PF00877">
    <property type="entry name" value="NLPC_P60"/>
    <property type="match status" value="1"/>
</dbReference>
<feature type="chain" id="PRO_5046910375" evidence="5">
    <location>
        <begin position="23"/>
        <end position="468"/>
    </location>
</feature>
<organism evidence="7 8">
    <name type="scientific">Dyella halodurans</name>
    <dbReference type="NCBI Taxonomy" id="1920171"/>
    <lineage>
        <taxon>Bacteria</taxon>
        <taxon>Pseudomonadati</taxon>
        <taxon>Pseudomonadota</taxon>
        <taxon>Gammaproteobacteria</taxon>
        <taxon>Lysobacterales</taxon>
        <taxon>Rhodanobacteraceae</taxon>
        <taxon>Dyella</taxon>
    </lineage>
</organism>
<dbReference type="RefSeq" id="WP_266152252.1">
    <property type="nucleotide sequence ID" value="NZ_CP064028.1"/>
</dbReference>
<dbReference type="Pfam" id="PF12913">
    <property type="entry name" value="SH3_6"/>
    <property type="match status" value="1"/>
</dbReference>
<keyword evidence="2" id="KW-0645">Protease</keyword>
<comment type="similarity">
    <text evidence="1">Belongs to the peptidase C40 family.</text>
</comment>
<evidence type="ECO:0000256" key="2">
    <source>
        <dbReference type="ARBA" id="ARBA00022670"/>
    </source>
</evidence>
<dbReference type="SUPFAM" id="SSF54001">
    <property type="entry name" value="Cysteine proteinases"/>
    <property type="match status" value="1"/>
</dbReference>
<evidence type="ECO:0000256" key="3">
    <source>
        <dbReference type="ARBA" id="ARBA00022801"/>
    </source>
</evidence>
<keyword evidence="5" id="KW-0732">Signal</keyword>
<dbReference type="Proteomes" id="UP001595961">
    <property type="component" value="Unassembled WGS sequence"/>
</dbReference>
<dbReference type="PIRSF" id="PIRSF019015">
    <property type="entry name" value="P60_peptidase_YkfC"/>
    <property type="match status" value="1"/>
</dbReference>
<dbReference type="InterPro" id="IPR000064">
    <property type="entry name" value="NLP_P60_dom"/>
</dbReference>
<reference evidence="8" key="1">
    <citation type="journal article" date="2019" name="Int. J. Syst. Evol. Microbiol.">
        <title>The Global Catalogue of Microorganisms (GCM) 10K type strain sequencing project: providing services to taxonomists for standard genome sequencing and annotation.</title>
        <authorList>
            <consortium name="The Broad Institute Genomics Platform"/>
            <consortium name="The Broad Institute Genome Sequencing Center for Infectious Disease"/>
            <person name="Wu L."/>
            <person name="Ma J."/>
        </authorList>
    </citation>
    <scope>NUCLEOTIDE SEQUENCE [LARGE SCALE GENOMIC DNA]</scope>
    <source>
        <strain evidence="8">CCM 4481</strain>
    </source>
</reference>
<evidence type="ECO:0000256" key="1">
    <source>
        <dbReference type="ARBA" id="ARBA00007074"/>
    </source>
</evidence>
<comment type="caution">
    <text evidence="7">The sequence shown here is derived from an EMBL/GenBank/DDBJ whole genome shotgun (WGS) entry which is preliminary data.</text>
</comment>
<proteinExistence type="inferred from homology"/>
<dbReference type="InterPro" id="IPR038765">
    <property type="entry name" value="Papain-like_cys_pep_sf"/>
</dbReference>
<evidence type="ECO:0000313" key="7">
    <source>
        <dbReference type="EMBL" id="MFC4528842.1"/>
    </source>
</evidence>
<keyword evidence="4" id="KW-0788">Thiol protease</keyword>
<keyword evidence="3" id="KW-0378">Hydrolase</keyword>
<evidence type="ECO:0000313" key="8">
    <source>
        <dbReference type="Proteomes" id="UP001595961"/>
    </source>
</evidence>
<gene>
    <name evidence="7" type="ORF">ACFO5W_19525</name>
</gene>
<dbReference type="PROSITE" id="PS51935">
    <property type="entry name" value="NLPC_P60"/>
    <property type="match status" value="1"/>
</dbReference>
<keyword evidence="8" id="KW-1185">Reference proteome</keyword>
<feature type="signal peptide" evidence="5">
    <location>
        <begin position="1"/>
        <end position="22"/>
    </location>
</feature>
<evidence type="ECO:0000256" key="4">
    <source>
        <dbReference type="ARBA" id="ARBA00022807"/>
    </source>
</evidence>
<protein>
    <submittedName>
        <fullName evidence="7">SH3 domain-containing protein</fullName>
    </submittedName>
</protein>
<dbReference type="PANTHER" id="PTHR47053">
    <property type="entry name" value="MUREIN DD-ENDOPEPTIDASE MEPH-RELATED"/>
    <property type="match status" value="1"/>
</dbReference>
<accession>A0ABV9C7U3</accession>
<evidence type="ECO:0000256" key="5">
    <source>
        <dbReference type="SAM" id="SignalP"/>
    </source>
</evidence>
<name>A0ABV9C7U3_9GAMM</name>
<sequence>MRLFPAAALLFAVSLVAVPVHASHGGGQGQVPPSGVIGVDNEAMLTPEFWIQQLAQPDRVLLGADAISAQNLRLFQLDPSMRDLRSLPTLLVQEQVLAWIKNISVLPKQPLYDAKGERVPADTLQQITDRLALDNVPMEQSTRYGLVLRRAALRSFPTDLRVFTSADDSDIDRFQETAEFPGTPVVIAHASRDGQWLFVLSPRYAAWTRKDNVAEGSAEQVFGYAQRQPRRVVTGPRVETVYSPEQPDLSQLQLDMGAGVPMLADHPADQPVNGESPYTSHVIELPIRTAAGTLGFSPALIQRQADTAADHLPLTEANILRQAFKFLGERYGWGHAYDGRDCSGFVADVYRSMGVQMPRDTSRQAVSPALAHQVFTSKDRHDARMQAVDALQVGDLVYIPGHVMMVIGRRGGEPYVIHDTTGISYRDDSGALREVKLNAVSVTPLLPLMLDSKHSYVDSMTGIVRVRP</sequence>
<evidence type="ECO:0000259" key="6">
    <source>
        <dbReference type="PROSITE" id="PS51935"/>
    </source>
</evidence>